<keyword evidence="3" id="KW-0808">Transferase</keyword>
<dbReference type="GO" id="GO:0008610">
    <property type="term" value="P:lipid biosynthetic process"/>
    <property type="evidence" value="ECO:0007669"/>
    <property type="project" value="InterPro"/>
</dbReference>
<dbReference type="SUPFAM" id="SSF53335">
    <property type="entry name" value="S-adenosyl-L-methionine-dependent methyltransferases"/>
    <property type="match status" value="1"/>
</dbReference>
<keyword evidence="2" id="KW-0489">Methyltransferase</keyword>
<accession>A0A9Q3ZAN2</accession>
<evidence type="ECO:0000256" key="5">
    <source>
        <dbReference type="ARBA" id="ARBA00023098"/>
    </source>
</evidence>
<dbReference type="Gene3D" id="3.40.50.150">
    <property type="entry name" value="Vaccinia Virus protein VP39"/>
    <property type="match status" value="1"/>
</dbReference>
<proteinExistence type="inferred from homology"/>
<dbReference type="RefSeq" id="WP_232649636.1">
    <property type="nucleotide sequence ID" value="NZ_JAJSBI010000008.1"/>
</dbReference>
<keyword evidence="5" id="KW-0443">Lipid metabolism</keyword>
<keyword evidence="4" id="KW-0949">S-adenosyl-L-methionine</keyword>
<dbReference type="InterPro" id="IPR029063">
    <property type="entry name" value="SAM-dependent_MTases_sf"/>
</dbReference>
<evidence type="ECO:0000313" key="9">
    <source>
        <dbReference type="Proteomes" id="UP001108029"/>
    </source>
</evidence>
<dbReference type="InterPro" id="IPR003333">
    <property type="entry name" value="CMAS"/>
</dbReference>
<comment type="similarity">
    <text evidence="1">Belongs to the CFA/CMAS family.</text>
</comment>
<gene>
    <name evidence="8" type="ORF">LJ657_17995</name>
</gene>
<dbReference type="GO" id="GO:0008168">
    <property type="term" value="F:methyltransferase activity"/>
    <property type="evidence" value="ECO:0007669"/>
    <property type="project" value="UniProtKB-KW"/>
</dbReference>
<comment type="caution">
    <text evidence="8">The sequence shown here is derived from an EMBL/GenBank/DDBJ whole genome shotgun (WGS) entry which is preliminary data.</text>
</comment>
<evidence type="ECO:0000256" key="6">
    <source>
        <dbReference type="PIRSR" id="PIRSR003085-1"/>
    </source>
</evidence>
<evidence type="ECO:0000256" key="1">
    <source>
        <dbReference type="ARBA" id="ARBA00010815"/>
    </source>
</evidence>
<dbReference type="InterPro" id="IPR050723">
    <property type="entry name" value="CFA/CMAS"/>
</dbReference>
<dbReference type="InterPro" id="IPR020803">
    <property type="entry name" value="MeTfrase_dom"/>
</dbReference>
<dbReference type="Proteomes" id="UP001108029">
    <property type="component" value="Unassembled WGS sequence"/>
</dbReference>
<sequence length="431" mass="47604">MADAALRLKSLVEQLLGVPLPVRIRAWDGSQAGPPGAPALVVRNRRAVRRLLFKPGELGLARAWVAGDLDIEGDLYAALDLMSELVWERGEDARSLLQMVRDPEARAAARGLVKVAGLPLPPAPPREEVRRARTHLHTKRSDRRAISHHYDVGNDFYEIVLGPSMVYSCAYWPAPGATLEEAQRDKLELICRKLALTPGQRLLDVGCGWGSLAIHAAREYGVGVVGVTLSHEQAAYARKRVAGEGLTDRVEIRVQDYRDVPDGPYHAIASVGMAEHVGAERYLEYAEDLYRLLKPGGRLLNHQIGRRPQRDESSYSVDGFIDAYVFPDGELAPLGSTVGQLERAGFEVRDVEAIREHYGLTLRRWVANLEADWARATRLAGPARARVWRLYMAACALAFERNRIGVNQVLAVRTPVGGDSGMPLRARTWGA</sequence>
<dbReference type="PIRSF" id="PIRSF003085">
    <property type="entry name" value="CMAS"/>
    <property type="match status" value="1"/>
</dbReference>
<reference evidence="8" key="1">
    <citation type="submission" date="2021-12" db="EMBL/GenBank/DDBJ databases">
        <authorList>
            <person name="Lee J.-H."/>
            <person name="Kim S.-B."/>
        </authorList>
    </citation>
    <scope>NUCLEOTIDE SEQUENCE</scope>
    <source>
        <strain evidence="8">NR30</strain>
    </source>
</reference>
<evidence type="ECO:0000313" key="8">
    <source>
        <dbReference type="EMBL" id="MCD9875520.1"/>
    </source>
</evidence>
<keyword evidence="9" id="KW-1185">Reference proteome</keyword>
<dbReference type="SMART" id="SM00828">
    <property type="entry name" value="PKS_MT"/>
    <property type="match status" value="1"/>
</dbReference>
<feature type="active site" evidence="6">
    <location>
        <position position="395"/>
    </location>
</feature>
<organism evidence="8 9">
    <name type="scientific">Streptomyces guryensis</name>
    <dbReference type="NCBI Taxonomy" id="2886947"/>
    <lineage>
        <taxon>Bacteria</taxon>
        <taxon>Bacillati</taxon>
        <taxon>Actinomycetota</taxon>
        <taxon>Actinomycetes</taxon>
        <taxon>Kitasatosporales</taxon>
        <taxon>Streptomycetaceae</taxon>
        <taxon>Streptomyces</taxon>
    </lineage>
</organism>
<evidence type="ECO:0000256" key="2">
    <source>
        <dbReference type="ARBA" id="ARBA00022603"/>
    </source>
</evidence>
<feature type="domain" description="Polyketide synthase-like methyltransferase" evidence="7">
    <location>
        <begin position="156"/>
        <end position="397"/>
    </location>
</feature>
<dbReference type="EMBL" id="JAJSBI010000008">
    <property type="protein sequence ID" value="MCD9875520.1"/>
    <property type="molecule type" value="Genomic_DNA"/>
</dbReference>
<dbReference type="PANTHER" id="PTHR43667">
    <property type="entry name" value="CYCLOPROPANE-FATTY-ACYL-PHOSPHOLIPID SYNTHASE"/>
    <property type="match status" value="1"/>
</dbReference>
<dbReference type="PANTHER" id="PTHR43667:SF1">
    <property type="entry name" value="CYCLOPROPANE-FATTY-ACYL-PHOSPHOLIPID SYNTHASE"/>
    <property type="match status" value="1"/>
</dbReference>
<protein>
    <submittedName>
        <fullName evidence="8">Cyclopropane-fatty-acyl-phospholipid synthase family protein</fullName>
    </submittedName>
</protein>
<dbReference type="CDD" id="cd02440">
    <property type="entry name" value="AdoMet_MTases"/>
    <property type="match status" value="1"/>
</dbReference>
<dbReference type="GO" id="GO:0032259">
    <property type="term" value="P:methylation"/>
    <property type="evidence" value="ECO:0007669"/>
    <property type="project" value="UniProtKB-KW"/>
</dbReference>
<name>A0A9Q3ZAN2_9ACTN</name>
<evidence type="ECO:0000256" key="3">
    <source>
        <dbReference type="ARBA" id="ARBA00022679"/>
    </source>
</evidence>
<dbReference type="AlphaFoldDB" id="A0A9Q3ZAN2"/>
<dbReference type="Pfam" id="PF02353">
    <property type="entry name" value="CMAS"/>
    <property type="match status" value="1"/>
</dbReference>
<evidence type="ECO:0000256" key="4">
    <source>
        <dbReference type="ARBA" id="ARBA00022691"/>
    </source>
</evidence>
<evidence type="ECO:0000259" key="7">
    <source>
        <dbReference type="SMART" id="SM00828"/>
    </source>
</evidence>